<comment type="similarity">
    <text evidence="2">Belongs to the MreD family.</text>
</comment>
<evidence type="ECO:0000256" key="3">
    <source>
        <dbReference type="ARBA" id="ARBA00022475"/>
    </source>
</evidence>
<dbReference type="InterPro" id="IPR007227">
    <property type="entry name" value="Cell_shape_determining_MreD"/>
</dbReference>
<protein>
    <submittedName>
        <fullName evidence="9">Uncharacterized protein</fullName>
    </submittedName>
</protein>
<dbReference type="Pfam" id="PF04093">
    <property type="entry name" value="MreD"/>
    <property type="match status" value="1"/>
</dbReference>
<evidence type="ECO:0000256" key="4">
    <source>
        <dbReference type="ARBA" id="ARBA00022692"/>
    </source>
</evidence>
<keyword evidence="6 8" id="KW-1133">Transmembrane helix</keyword>
<evidence type="ECO:0000256" key="7">
    <source>
        <dbReference type="ARBA" id="ARBA00023136"/>
    </source>
</evidence>
<evidence type="ECO:0000313" key="9">
    <source>
        <dbReference type="EMBL" id="OEG70572.1"/>
    </source>
</evidence>
<dbReference type="GO" id="GO:0008360">
    <property type="term" value="P:regulation of cell shape"/>
    <property type="evidence" value="ECO:0007669"/>
    <property type="project" value="UniProtKB-KW"/>
</dbReference>
<organism evidence="9 10">
    <name type="scientific">Endomicrobium trichonymphae</name>
    <dbReference type="NCBI Taxonomy" id="1408204"/>
    <lineage>
        <taxon>Bacteria</taxon>
        <taxon>Pseudomonadati</taxon>
        <taxon>Elusimicrobiota</taxon>
        <taxon>Endomicrobiia</taxon>
        <taxon>Endomicrobiales</taxon>
        <taxon>Endomicrobiaceae</taxon>
        <taxon>Candidatus Endomicrobiellum</taxon>
    </lineage>
</organism>
<evidence type="ECO:0000256" key="1">
    <source>
        <dbReference type="ARBA" id="ARBA00004651"/>
    </source>
</evidence>
<comment type="subcellular location">
    <subcellularLocation>
        <location evidence="1">Cell membrane</location>
        <topology evidence="1">Multi-pass membrane protein</topology>
    </subcellularLocation>
</comment>
<feature type="transmembrane region" description="Helical" evidence="8">
    <location>
        <begin position="6"/>
        <end position="22"/>
    </location>
</feature>
<keyword evidence="10" id="KW-1185">Reference proteome</keyword>
<evidence type="ECO:0000256" key="8">
    <source>
        <dbReference type="SAM" id="Phobius"/>
    </source>
</evidence>
<gene>
    <name evidence="9" type="ORF">ATZ36_04035</name>
</gene>
<keyword evidence="4 8" id="KW-0812">Transmembrane</keyword>
<accession>A0A1E5IJ87</accession>
<sequence>MKKLISYLFLYFVFCMLQFFFGRYINVCGIFPNFILIFVVYIGLSKGIINAQLMGFLFGLIWDVFSTDIFGVRTVMFTVIGYLAGRFCRNFNREKIFTQVVIIFFAGAVYWLGFSLIYFIFPDNGNCVFSFSILSVSSKIVVTAVFAPIVFYILEKMDII</sequence>
<dbReference type="EMBL" id="LNVX01000305">
    <property type="protein sequence ID" value="OEG70572.1"/>
    <property type="molecule type" value="Genomic_DNA"/>
</dbReference>
<feature type="transmembrane region" description="Helical" evidence="8">
    <location>
        <begin position="133"/>
        <end position="154"/>
    </location>
</feature>
<comment type="caution">
    <text evidence="9">The sequence shown here is derived from an EMBL/GenBank/DDBJ whole genome shotgun (WGS) entry which is preliminary data.</text>
</comment>
<evidence type="ECO:0000256" key="2">
    <source>
        <dbReference type="ARBA" id="ARBA00007776"/>
    </source>
</evidence>
<feature type="transmembrane region" description="Helical" evidence="8">
    <location>
        <begin position="34"/>
        <end position="58"/>
    </location>
</feature>
<evidence type="ECO:0000256" key="6">
    <source>
        <dbReference type="ARBA" id="ARBA00022989"/>
    </source>
</evidence>
<dbReference type="GO" id="GO:0005886">
    <property type="term" value="C:plasma membrane"/>
    <property type="evidence" value="ECO:0007669"/>
    <property type="project" value="UniProtKB-SubCell"/>
</dbReference>
<keyword evidence="3" id="KW-1003">Cell membrane</keyword>
<dbReference type="NCBIfam" id="TIGR03426">
    <property type="entry name" value="shape_MreD"/>
    <property type="match status" value="1"/>
</dbReference>
<keyword evidence="7 8" id="KW-0472">Membrane</keyword>
<dbReference type="AlphaFoldDB" id="A0A1E5IJ87"/>
<dbReference type="Proteomes" id="UP000095237">
    <property type="component" value="Unassembled WGS sequence"/>
</dbReference>
<evidence type="ECO:0000313" key="10">
    <source>
        <dbReference type="Proteomes" id="UP000095237"/>
    </source>
</evidence>
<reference evidence="9 10" key="1">
    <citation type="submission" date="2015-11" db="EMBL/GenBank/DDBJ databases">
        <title>Evidence for parallel genomic evolution in an endosymbiosis of termite gut flagellates.</title>
        <authorList>
            <person name="Zheng H."/>
        </authorList>
    </citation>
    <scope>NUCLEOTIDE SEQUENCE [LARGE SCALE GENOMIC DNA]</scope>
    <source>
        <strain evidence="9 10">CET450</strain>
    </source>
</reference>
<evidence type="ECO:0000256" key="5">
    <source>
        <dbReference type="ARBA" id="ARBA00022960"/>
    </source>
</evidence>
<feature type="transmembrane region" description="Helical" evidence="8">
    <location>
        <begin position="64"/>
        <end position="84"/>
    </location>
</feature>
<keyword evidence="5" id="KW-0133">Cell shape</keyword>
<feature type="transmembrane region" description="Helical" evidence="8">
    <location>
        <begin position="96"/>
        <end position="121"/>
    </location>
</feature>
<name>A0A1E5IJ87_ENDTX</name>
<proteinExistence type="inferred from homology"/>